<dbReference type="NCBIfam" id="TIGR01783">
    <property type="entry name" value="TonB-siderophor"/>
    <property type="match status" value="1"/>
</dbReference>
<keyword evidence="7 10" id="KW-0472">Membrane</keyword>
<evidence type="ECO:0000313" key="16">
    <source>
        <dbReference type="Proteomes" id="UP000077786"/>
    </source>
</evidence>
<evidence type="ECO:0000256" key="8">
    <source>
        <dbReference type="ARBA" id="ARBA00023170"/>
    </source>
</evidence>
<sequence length="756" mass="83267">MKMSDIVCHNSPNDKPSVTNVNESNYHLRKNQMAALRTLAFACAGLSVFSGFGAEASSNDAPSSTSSSKEDRYKKPKTVTSHGKAEHIRVHADAHSYGATSSSIADKLPTTFLQQTQTTNVVTHQVIEDMTPQTMEDVAKYVPGISIGNNFGGTQDDLMKRGFGAVDDGSILRNGVRMPTGRNFDLATTERVEVLKGPASLFYGMQEPGGVINVITKQPRKTWGANLGTTWSSLGGGYGHFDVGGPLTHGLSFRLVGSYKNENYWRNFGSNRQKLLAPSLRFERGRFTADVSYEWAKYNNTLDRGAVFSNGRAVSGPEKRLDESWAKSFGERHLLATTMEYRLTEHDRIRLSGGWNRDNYHDRQADPSAYNAVTGILTRRYRSNTGTIRANGYASLDYLSNHVLWGMKHDLVVGADYENRQQNQGAFIDGTRQGGFYPADPVYGLLKPVGPINNSNSDWRQHINSASGYLKDNIHLGHGLILAPGVRYQFFHITYGGRRPYVQTTDASYTKPLPFVALVYQLGKRVSFYGDYSQSFTPNQLDAGSVLEGGYKPTMGRQFEVGARYQDRFLTADVALYNIHKKNVQQSAGLDETGNTLQRLAGLVGSKGVEASVAGKLDKHWNILANYAFTYARILRDTPADEGKLVANVAKHTGGGYLTYETALPWLQTTMRIGAGARYVGRRAGDLNNTFWLPSYTTVDAFASWHTGQLLGHDTSLQVNAVNLANKAYFVSTAGTPLRVSWGQGRTVHVGIEVGF</sequence>
<name>A0A1B6VJR9_9PROT</name>
<dbReference type="InterPro" id="IPR037066">
    <property type="entry name" value="Plug_dom_sf"/>
</dbReference>
<feature type="domain" description="TonB-dependent receptor-like beta-barrel" evidence="13">
    <location>
        <begin position="284"/>
        <end position="724"/>
    </location>
</feature>
<comment type="subcellular location">
    <subcellularLocation>
        <location evidence="1 10">Cell outer membrane</location>
        <topology evidence="1 10">Multi-pass membrane protein</topology>
    </subcellularLocation>
</comment>
<evidence type="ECO:0000256" key="10">
    <source>
        <dbReference type="PROSITE-ProRule" id="PRU01360"/>
    </source>
</evidence>
<dbReference type="GO" id="GO:0015344">
    <property type="term" value="F:siderophore uptake transmembrane transporter activity"/>
    <property type="evidence" value="ECO:0007669"/>
    <property type="project" value="TreeGrafter"/>
</dbReference>
<comment type="caution">
    <text evidence="15">The sequence shown here is derived from an EMBL/GenBank/DDBJ whole genome shotgun (WGS) entry which is preliminary data.</text>
</comment>
<dbReference type="EMBL" id="LUTU01000009">
    <property type="protein sequence ID" value="OAJ67217.1"/>
    <property type="molecule type" value="Genomic_DNA"/>
</dbReference>
<feature type="compositionally biased region" description="Polar residues" evidence="12">
    <location>
        <begin position="10"/>
        <end position="20"/>
    </location>
</feature>
<dbReference type="Gene3D" id="2.170.130.10">
    <property type="entry name" value="TonB-dependent receptor, plug domain"/>
    <property type="match status" value="1"/>
</dbReference>
<keyword evidence="6 11" id="KW-0798">TonB box</keyword>
<dbReference type="InterPro" id="IPR000531">
    <property type="entry name" value="Beta-barrel_TonB"/>
</dbReference>
<evidence type="ECO:0000256" key="4">
    <source>
        <dbReference type="ARBA" id="ARBA00022452"/>
    </source>
</evidence>
<evidence type="ECO:0000256" key="6">
    <source>
        <dbReference type="ARBA" id="ARBA00023077"/>
    </source>
</evidence>
<evidence type="ECO:0000256" key="3">
    <source>
        <dbReference type="ARBA" id="ARBA00022448"/>
    </source>
</evidence>
<evidence type="ECO:0000256" key="11">
    <source>
        <dbReference type="RuleBase" id="RU003357"/>
    </source>
</evidence>
<feature type="compositionally biased region" description="Low complexity" evidence="12">
    <location>
        <begin position="57"/>
        <end position="67"/>
    </location>
</feature>
<keyword evidence="4 10" id="KW-1134">Transmembrane beta strand</keyword>
<dbReference type="GO" id="GO:0009279">
    <property type="term" value="C:cell outer membrane"/>
    <property type="evidence" value="ECO:0007669"/>
    <property type="project" value="UniProtKB-SubCell"/>
</dbReference>
<evidence type="ECO:0000256" key="12">
    <source>
        <dbReference type="SAM" id="MobiDB-lite"/>
    </source>
</evidence>
<accession>A0A1B6VJR9</accession>
<proteinExistence type="inferred from homology"/>
<dbReference type="SUPFAM" id="SSF56935">
    <property type="entry name" value="Porins"/>
    <property type="match status" value="1"/>
</dbReference>
<dbReference type="Gene3D" id="2.40.170.20">
    <property type="entry name" value="TonB-dependent receptor, beta-barrel domain"/>
    <property type="match status" value="1"/>
</dbReference>
<dbReference type="InterPro" id="IPR010105">
    <property type="entry name" value="TonB_sidphr_rcpt"/>
</dbReference>
<evidence type="ECO:0000259" key="14">
    <source>
        <dbReference type="Pfam" id="PF07715"/>
    </source>
</evidence>
<dbReference type="CDD" id="cd01347">
    <property type="entry name" value="ligand_gated_channel"/>
    <property type="match status" value="1"/>
</dbReference>
<reference evidence="15 16" key="1">
    <citation type="submission" date="2016-03" db="EMBL/GenBank/DDBJ databases">
        <title>Draft genome sequence of Gluconobacter cerinus strain CECT 9110.</title>
        <authorList>
            <person name="Sainz F."/>
            <person name="Mas A."/>
            <person name="Torija M.J."/>
        </authorList>
    </citation>
    <scope>NUCLEOTIDE SEQUENCE [LARGE SCALE GENOMIC DNA]</scope>
    <source>
        <strain evidence="15 16">CECT 9110</strain>
    </source>
</reference>
<evidence type="ECO:0000256" key="2">
    <source>
        <dbReference type="ARBA" id="ARBA00009810"/>
    </source>
</evidence>
<evidence type="ECO:0000256" key="1">
    <source>
        <dbReference type="ARBA" id="ARBA00004571"/>
    </source>
</evidence>
<dbReference type="GO" id="GO:0038023">
    <property type="term" value="F:signaling receptor activity"/>
    <property type="evidence" value="ECO:0007669"/>
    <property type="project" value="InterPro"/>
</dbReference>
<dbReference type="Proteomes" id="UP000077786">
    <property type="component" value="Unassembled WGS sequence"/>
</dbReference>
<dbReference type="PANTHER" id="PTHR32552">
    <property type="entry name" value="FERRICHROME IRON RECEPTOR-RELATED"/>
    <property type="match status" value="1"/>
</dbReference>
<dbReference type="PANTHER" id="PTHR32552:SF85">
    <property type="entry name" value="BLL7968 PROTEIN"/>
    <property type="match status" value="1"/>
</dbReference>
<feature type="domain" description="TonB-dependent receptor plug" evidence="14">
    <location>
        <begin position="115"/>
        <end position="211"/>
    </location>
</feature>
<protein>
    <submittedName>
        <fullName evidence="15">TonB-dependent receptor</fullName>
    </submittedName>
</protein>
<feature type="region of interest" description="Disordered" evidence="12">
    <location>
        <begin position="1"/>
        <end position="20"/>
    </location>
</feature>
<evidence type="ECO:0000259" key="13">
    <source>
        <dbReference type="Pfam" id="PF00593"/>
    </source>
</evidence>
<keyword evidence="5 10" id="KW-0812">Transmembrane</keyword>
<keyword evidence="9 10" id="KW-0998">Cell outer membrane</keyword>
<dbReference type="InterPro" id="IPR012910">
    <property type="entry name" value="Plug_dom"/>
</dbReference>
<evidence type="ECO:0000256" key="5">
    <source>
        <dbReference type="ARBA" id="ARBA00022692"/>
    </source>
</evidence>
<gene>
    <name evidence="15" type="ORF">A0123_02189</name>
</gene>
<evidence type="ECO:0000256" key="7">
    <source>
        <dbReference type="ARBA" id="ARBA00023136"/>
    </source>
</evidence>
<evidence type="ECO:0000313" key="15">
    <source>
        <dbReference type="EMBL" id="OAJ67217.1"/>
    </source>
</evidence>
<keyword evidence="8 15" id="KW-0675">Receptor</keyword>
<evidence type="ECO:0000256" key="9">
    <source>
        <dbReference type="ARBA" id="ARBA00023237"/>
    </source>
</evidence>
<dbReference type="PATRIC" id="fig|38307.3.peg.2273"/>
<organism evidence="15 16">
    <name type="scientific">Gluconobacter cerinus</name>
    <dbReference type="NCBI Taxonomy" id="38307"/>
    <lineage>
        <taxon>Bacteria</taxon>
        <taxon>Pseudomonadati</taxon>
        <taxon>Pseudomonadota</taxon>
        <taxon>Alphaproteobacteria</taxon>
        <taxon>Acetobacterales</taxon>
        <taxon>Acetobacteraceae</taxon>
        <taxon>Gluconobacter</taxon>
    </lineage>
</organism>
<keyword evidence="3 10" id="KW-0813">Transport</keyword>
<dbReference type="AlphaFoldDB" id="A0A1B6VJR9"/>
<dbReference type="Pfam" id="PF07715">
    <property type="entry name" value="Plug"/>
    <property type="match status" value="1"/>
</dbReference>
<comment type="similarity">
    <text evidence="2 10 11">Belongs to the TonB-dependent receptor family.</text>
</comment>
<feature type="region of interest" description="Disordered" evidence="12">
    <location>
        <begin position="55"/>
        <end position="85"/>
    </location>
</feature>
<dbReference type="PROSITE" id="PS52016">
    <property type="entry name" value="TONB_DEPENDENT_REC_3"/>
    <property type="match status" value="1"/>
</dbReference>
<dbReference type="InterPro" id="IPR036942">
    <property type="entry name" value="Beta-barrel_TonB_sf"/>
</dbReference>
<dbReference type="Pfam" id="PF00593">
    <property type="entry name" value="TonB_dep_Rec_b-barrel"/>
    <property type="match status" value="1"/>
</dbReference>
<dbReference type="GO" id="GO:0015891">
    <property type="term" value="P:siderophore transport"/>
    <property type="evidence" value="ECO:0007669"/>
    <property type="project" value="InterPro"/>
</dbReference>
<dbReference type="InterPro" id="IPR039426">
    <property type="entry name" value="TonB-dep_rcpt-like"/>
</dbReference>